<dbReference type="Proteomes" id="UP001583193">
    <property type="component" value="Unassembled WGS sequence"/>
</dbReference>
<evidence type="ECO:0000313" key="2">
    <source>
        <dbReference type="Proteomes" id="UP001583193"/>
    </source>
</evidence>
<dbReference type="EMBL" id="JAVDPF010000071">
    <property type="protein sequence ID" value="KAL1864674.1"/>
    <property type="molecule type" value="Genomic_DNA"/>
</dbReference>
<comment type="caution">
    <text evidence="1">The sequence shown here is derived from an EMBL/GenBank/DDBJ whole genome shotgun (WGS) entry which is preliminary data.</text>
</comment>
<proteinExistence type="predicted"/>
<evidence type="ECO:0000313" key="1">
    <source>
        <dbReference type="EMBL" id="KAL1864674.1"/>
    </source>
</evidence>
<keyword evidence="2" id="KW-1185">Reference proteome</keyword>
<name>A0ABR3WMR3_9EURO</name>
<protein>
    <submittedName>
        <fullName evidence="1">Uncharacterized protein</fullName>
    </submittedName>
</protein>
<organism evidence="1 2">
    <name type="scientific">Paecilomyces lecythidis</name>
    <dbReference type="NCBI Taxonomy" id="3004212"/>
    <lineage>
        <taxon>Eukaryota</taxon>
        <taxon>Fungi</taxon>
        <taxon>Dikarya</taxon>
        <taxon>Ascomycota</taxon>
        <taxon>Pezizomycotina</taxon>
        <taxon>Eurotiomycetes</taxon>
        <taxon>Eurotiomycetidae</taxon>
        <taxon>Eurotiales</taxon>
        <taxon>Thermoascaceae</taxon>
        <taxon>Paecilomyces</taxon>
    </lineage>
</organism>
<reference evidence="1 2" key="1">
    <citation type="journal article" date="2024" name="IMA Fungus">
        <title>IMA Genome - F19 : A genome assembly and annotation guide to empower mycologists, including annotated draft genome sequences of Ceratocystis pirilliformis, Diaporthe australafricana, Fusarium ophioides, Paecilomyces lecythidis, and Sporothrix stenoceras.</title>
        <authorList>
            <person name="Aylward J."/>
            <person name="Wilson A.M."/>
            <person name="Visagie C.M."/>
            <person name="Spraker J."/>
            <person name="Barnes I."/>
            <person name="Buitendag C."/>
            <person name="Ceriani C."/>
            <person name="Del Mar Angel L."/>
            <person name="du Plessis D."/>
            <person name="Fuchs T."/>
            <person name="Gasser K."/>
            <person name="Kramer D."/>
            <person name="Li W."/>
            <person name="Munsamy K."/>
            <person name="Piso A."/>
            <person name="Price J.L."/>
            <person name="Sonnekus B."/>
            <person name="Thomas C."/>
            <person name="van der Nest A."/>
            <person name="van Dijk A."/>
            <person name="van Heerden A."/>
            <person name="van Vuuren N."/>
            <person name="Yilmaz N."/>
            <person name="Duong T.A."/>
            <person name="van der Merwe N.A."/>
            <person name="Wingfield M.J."/>
            <person name="Wingfield B.D."/>
        </authorList>
    </citation>
    <scope>NUCLEOTIDE SEQUENCE [LARGE SCALE GENOMIC DNA]</scope>
    <source>
        <strain evidence="1 2">CMW 18167</strain>
    </source>
</reference>
<gene>
    <name evidence="1" type="ORF">Plec18167_009674</name>
</gene>
<accession>A0ABR3WMR3</accession>
<sequence length="194" mass="22290">MAWRPQMAERRRCQLPTIPDADSDAEDDAVLRGLCNIRFDRDAAIERLSIESDTGATDAAVWKHVTYEDVPITPLDHIIATHGGSTSNIERLRGEMERSKNCHLTPEEKTLELNRENSRLRAEVAHLQEVRRVMMELYAGVAQTHKELVTVHRKLNHQLQRSSQGLTASDQDCLRYWGIFIDPQRQDFQIADDF</sequence>